<feature type="domain" description="RelA/SpoT" evidence="1">
    <location>
        <begin position="75"/>
        <end position="222"/>
    </location>
</feature>
<dbReference type="InterPro" id="IPR007685">
    <property type="entry name" value="RelA_SpoT"/>
</dbReference>
<dbReference type="Pfam" id="PF13374">
    <property type="entry name" value="TPR_10"/>
    <property type="match status" value="1"/>
</dbReference>
<keyword evidence="3" id="KW-1185">Reference proteome</keyword>
<dbReference type="InterPro" id="IPR011990">
    <property type="entry name" value="TPR-like_helical_dom_sf"/>
</dbReference>
<dbReference type="Proteomes" id="UP001321749">
    <property type="component" value="Unassembled WGS sequence"/>
</dbReference>
<evidence type="ECO:0000313" key="2">
    <source>
        <dbReference type="EMBL" id="KAK4466236.1"/>
    </source>
</evidence>
<protein>
    <submittedName>
        <fullName evidence="2">Kinesin light chain</fullName>
    </submittedName>
</protein>
<dbReference type="EMBL" id="MU864933">
    <property type="protein sequence ID" value="KAK4466236.1"/>
    <property type="molecule type" value="Genomic_DNA"/>
</dbReference>
<dbReference type="GO" id="GO:0015969">
    <property type="term" value="P:guanosine tetraphosphate metabolic process"/>
    <property type="evidence" value="ECO:0007669"/>
    <property type="project" value="InterPro"/>
</dbReference>
<dbReference type="InterPro" id="IPR043519">
    <property type="entry name" value="NT_sf"/>
</dbReference>
<name>A0AAV9I5F8_9PEZI</name>
<comment type="caution">
    <text evidence="2">The sequence shown here is derived from an EMBL/GenBank/DDBJ whole genome shotgun (WGS) entry which is preliminary data.</text>
</comment>
<dbReference type="InterPro" id="IPR027417">
    <property type="entry name" value="P-loop_NTPase"/>
</dbReference>
<dbReference type="GO" id="GO:0043531">
    <property type="term" value="F:ADP binding"/>
    <property type="evidence" value="ECO:0007669"/>
    <property type="project" value="InterPro"/>
</dbReference>
<dbReference type="Gene3D" id="1.25.40.10">
    <property type="entry name" value="Tetratricopeptide repeat domain"/>
    <property type="match status" value="2"/>
</dbReference>
<reference evidence="2" key="1">
    <citation type="journal article" date="2023" name="Mol. Phylogenet. Evol.">
        <title>Genome-scale phylogeny and comparative genomics of the fungal order Sordariales.</title>
        <authorList>
            <person name="Hensen N."/>
            <person name="Bonometti L."/>
            <person name="Westerberg I."/>
            <person name="Brannstrom I.O."/>
            <person name="Guillou S."/>
            <person name="Cros-Aarteil S."/>
            <person name="Calhoun S."/>
            <person name="Haridas S."/>
            <person name="Kuo A."/>
            <person name="Mondo S."/>
            <person name="Pangilinan J."/>
            <person name="Riley R."/>
            <person name="LaButti K."/>
            <person name="Andreopoulos B."/>
            <person name="Lipzen A."/>
            <person name="Chen C."/>
            <person name="Yan M."/>
            <person name="Daum C."/>
            <person name="Ng V."/>
            <person name="Clum A."/>
            <person name="Steindorff A."/>
            <person name="Ohm R.A."/>
            <person name="Martin F."/>
            <person name="Silar P."/>
            <person name="Natvig D.O."/>
            <person name="Lalanne C."/>
            <person name="Gautier V."/>
            <person name="Ament-Velasquez S.L."/>
            <person name="Kruys A."/>
            <person name="Hutchinson M.I."/>
            <person name="Powell A.J."/>
            <person name="Barry K."/>
            <person name="Miller A.N."/>
            <person name="Grigoriev I.V."/>
            <person name="Debuchy R."/>
            <person name="Gladieux P."/>
            <person name="Hiltunen Thoren M."/>
            <person name="Johannesson H."/>
        </authorList>
    </citation>
    <scope>NUCLEOTIDE SEQUENCE</scope>
    <source>
        <strain evidence="2">PSN324</strain>
    </source>
</reference>
<accession>A0AAV9I5F8</accession>
<gene>
    <name evidence="2" type="ORF">QBC42DRAFT_217136</name>
</gene>
<organism evidence="2 3">
    <name type="scientific">Cladorrhinum samala</name>
    <dbReference type="NCBI Taxonomy" id="585594"/>
    <lineage>
        <taxon>Eukaryota</taxon>
        <taxon>Fungi</taxon>
        <taxon>Dikarya</taxon>
        <taxon>Ascomycota</taxon>
        <taxon>Pezizomycotina</taxon>
        <taxon>Sordariomycetes</taxon>
        <taxon>Sordariomycetidae</taxon>
        <taxon>Sordariales</taxon>
        <taxon>Podosporaceae</taxon>
        <taxon>Cladorrhinum</taxon>
    </lineage>
</organism>
<evidence type="ECO:0000313" key="3">
    <source>
        <dbReference type="Proteomes" id="UP001321749"/>
    </source>
</evidence>
<dbReference type="PANTHER" id="PTHR46082:SF6">
    <property type="entry name" value="AAA+ ATPASE DOMAIN-CONTAINING PROTEIN-RELATED"/>
    <property type="match status" value="1"/>
</dbReference>
<reference evidence="2" key="2">
    <citation type="submission" date="2023-06" db="EMBL/GenBank/DDBJ databases">
        <authorList>
            <consortium name="Lawrence Berkeley National Laboratory"/>
            <person name="Mondo S.J."/>
            <person name="Hensen N."/>
            <person name="Bonometti L."/>
            <person name="Westerberg I."/>
            <person name="Brannstrom I.O."/>
            <person name="Guillou S."/>
            <person name="Cros-Aarteil S."/>
            <person name="Calhoun S."/>
            <person name="Haridas S."/>
            <person name="Kuo A."/>
            <person name="Pangilinan J."/>
            <person name="Riley R."/>
            <person name="Labutti K."/>
            <person name="Andreopoulos B."/>
            <person name="Lipzen A."/>
            <person name="Chen C."/>
            <person name="Yanf M."/>
            <person name="Daum C."/>
            <person name="Ng V."/>
            <person name="Clum A."/>
            <person name="Steindorff A."/>
            <person name="Ohm R."/>
            <person name="Martin F."/>
            <person name="Silar P."/>
            <person name="Natvig D."/>
            <person name="Lalanne C."/>
            <person name="Gautier V."/>
            <person name="Ament-Velasquez S.L."/>
            <person name="Kruys A."/>
            <person name="Hutchinson M.I."/>
            <person name="Powell A.J."/>
            <person name="Barry K."/>
            <person name="Miller A.N."/>
            <person name="Grigoriev I.V."/>
            <person name="Debuchy R."/>
            <person name="Gladieux P."/>
            <person name="Thoren M.H."/>
            <person name="Johannesson H."/>
        </authorList>
    </citation>
    <scope>NUCLEOTIDE SEQUENCE</scope>
    <source>
        <strain evidence="2">PSN324</strain>
    </source>
</reference>
<dbReference type="SMART" id="SM00028">
    <property type="entry name" value="TPR"/>
    <property type="match status" value="6"/>
</dbReference>
<dbReference type="Pfam" id="PF00931">
    <property type="entry name" value="NB-ARC"/>
    <property type="match status" value="1"/>
</dbReference>
<dbReference type="SUPFAM" id="SSF48452">
    <property type="entry name" value="TPR-like"/>
    <property type="match status" value="1"/>
</dbReference>
<dbReference type="InterPro" id="IPR019734">
    <property type="entry name" value="TPR_rpt"/>
</dbReference>
<sequence>MLDTIDAEMVPDLSSKIRHRIENSEACIGSSDPKTVFVDEVWPTLQRDYDTMRAELDAFCTSRLQSLGIRCEVSSRTKMRDSIEKSLQRREEALETGGRFASLAQVLGAVHDLVGLRIVLDYPDDFQKATKFISDAFHKERDPTTFLPDREIGVWRSWFGAYQTVNHRLSLQKSNLETLSNSDTSTLLQFCGVLFEIQLTTFEENLYNQIAHPLLYKKSSGQLTLQEEQVLDMAHGAARFYTLCKVFLKNKLHETPEPADQGQIVQGTKGFVRILAEHIPGGPTGGFESPPDNCNTIEDLKGWLNTRLEDVFGKLENMNSPSSLRYRVQWDEAPFIVPYSSNPDFIGRTEILEKLKVQLGHTKGEDAARRTSQGRAGIYGLGGIGKTQIALQYIYWLRDEYPDVSVFWVHASTAQRFSEAYASIAQACNIPGCDSPDADVPTLVKKWLQTRNGHRWMMVIDNADDAELFTPSGGLQKHIPDYTYGSVLVTTRNKVVGSRLVPARLLIEVGNMDETESRNLLQQSLQLDDTDTIILSELSSRLEHLPLALAQAAAFIQENTMSVQEYIELLDGSNESQVKLLNEEFETVGRDSESSRAVAKTWILSFEQIKSQNPLAGNLLSFLSLFDRQEIPMEFPIGGLERTKALGALKAFSFITQGKDGNFNMHRLVQLVTRNWLKQNGTMPRFAEQAIFAVAEAYPYGKHENRVKCGKYLPHVYAVLGLTGTESTQENVAKSDILHCAGSFLWYRGQVADAEKLQREGVDLREKFLGHDDEKTLASMGNLALIYKDLGRWKEAESLQSRALKVEKRVLGEEHPDTLTSMSNLASTYSDLGRWEEAESLESQVLEARKRVLGEEHPDTLTSMNNLALTYKDLGRWKEAESLQSQVLEARKRVLGEEHPDTLKSMNNLASTYKDLGRWKEAESLQSQVLEARKRVSGEEHPDTLTSMSNLALTYLNLGRWEEAESLQSQVLEARKRVSGEEHPDTLKAMNNLAVTWWKQGRHDDAKRLMERGLELREKVIGPEHPDTVASRDWLAIWMKEEHTKRSTNSSAEEEDE</sequence>
<dbReference type="InterPro" id="IPR053137">
    <property type="entry name" value="NLR-like"/>
</dbReference>
<dbReference type="InterPro" id="IPR002182">
    <property type="entry name" value="NB-ARC"/>
</dbReference>
<dbReference type="NCBIfam" id="NF040586">
    <property type="entry name" value="FxSxx_TPR"/>
    <property type="match status" value="1"/>
</dbReference>
<dbReference type="SUPFAM" id="SSF81301">
    <property type="entry name" value="Nucleotidyltransferase"/>
    <property type="match status" value="1"/>
</dbReference>
<dbReference type="PANTHER" id="PTHR46082">
    <property type="entry name" value="ATP/GTP-BINDING PROTEIN-RELATED"/>
    <property type="match status" value="1"/>
</dbReference>
<dbReference type="Pfam" id="PF13424">
    <property type="entry name" value="TPR_12"/>
    <property type="match status" value="3"/>
</dbReference>
<dbReference type="CDD" id="cd05399">
    <property type="entry name" value="NT_Rel-Spo_like"/>
    <property type="match status" value="1"/>
</dbReference>
<dbReference type="SMART" id="SM00954">
    <property type="entry name" value="RelA_SpoT"/>
    <property type="match status" value="1"/>
</dbReference>
<dbReference type="Gene3D" id="3.30.460.10">
    <property type="entry name" value="Beta Polymerase, domain 2"/>
    <property type="match status" value="1"/>
</dbReference>
<dbReference type="Gene3D" id="3.40.50.300">
    <property type="entry name" value="P-loop containing nucleotide triphosphate hydrolases"/>
    <property type="match status" value="1"/>
</dbReference>
<dbReference type="SUPFAM" id="SSF52540">
    <property type="entry name" value="P-loop containing nucleoside triphosphate hydrolases"/>
    <property type="match status" value="1"/>
</dbReference>
<evidence type="ECO:0000259" key="1">
    <source>
        <dbReference type="SMART" id="SM00954"/>
    </source>
</evidence>
<dbReference type="AlphaFoldDB" id="A0AAV9I5F8"/>
<proteinExistence type="predicted"/>